<evidence type="ECO:0000313" key="1">
    <source>
        <dbReference type="EMBL" id="GAH42753.1"/>
    </source>
</evidence>
<sequence length="52" mass="6001">MLAELVGEAFCRAMAWEAIKAGKYFTEIDGFNTAVNDLQRKYLHQIHAIMKR</sequence>
<reference evidence="1" key="1">
    <citation type="journal article" date="2014" name="Front. Microbiol.">
        <title>High frequency of phylogenetically diverse reductive dehalogenase-homologous genes in deep subseafloor sedimentary metagenomes.</title>
        <authorList>
            <person name="Kawai M."/>
            <person name="Futagami T."/>
            <person name="Toyoda A."/>
            <person name="Takaki Y."/>
            <person name="Nishi S."/>
            <person name="Hori S."/>
            <person name="Arai W."/>
            <person name="Tsubouchi T."/>
            <person name="Morono Y."/>
            <person name="Uchiyama I."/>
            <person name="Ito T."/>
            <person name="Fujiyama A."/>
            <person name="Inagaki F."/>
            <person name="Takami H."/>
        </authorList>
    </citation>
    <scope>NUCLEOTIDE SEQUENCE</scope>
    <source>
        <strain evidence="1">Expedition CK06-06</strain>
    </source>
</reference>
<name>X1HBQ8_9ZZZZ</name>
<protein>
    <submittedName>
        <fullName evidence="1">Uncharacterized protein</fullName>
    </submittedName>
</protein>
<dbReference type="AlphaFoldDB" id="X1HBQ8"/>
<organism evidence="1">
    <name type="scientific">marine sediment metagenome</name>
    <dbReference type="NCBI Taxonomy" id="412755"/>
    <lineage>
        <taxon>unclassified sequences</taxon>
        <taxon>metagenomes</taxon>
        <taxon>ecological metagenomes</taxon>
    </lineage>
</organism>
<accession>X1HBQ8</accession>
<dbReference type="EMBL" id="BARU01008557">
    <property type="protein sequence ID" value="GAH42753.1"/>
    <property type="molecule type" value="Genomic_DNA"/>
</dbReference>
<comment type="caution">
    <text evidence="1">The sequence shown here is derived from an EMBL/GenBank/DDBJ whole genome shotgun (WGS) entry which is preliminary data.</text>
</comment>
<proteinExistence type="predicted"/>
<gene>
    <name evidence="1" type="ORF">S03H2_16711</name>
</gene>